<evidence type="ECO:0000313" key="6">
    <source>
        <dbReference type="EMBL" id="ORY30334.1"/>
    </source>
</evidence>
<organism evidence="6 7">
    <name type="scientific">Naematelia encephala</name>
    <dbReference type="NCBI Taxonomy" id="71784"/>
    <lineage>
        <taxon>Eukaryota</taxon>
        <taxon>Fungi</taxon>
        <taxon>Dikarya</taxon>
        <taxon>Basidiomycota</taxon>
        <taxon>Agaricomycotina</taxon>
        <taxon>Tremellomycetes</taxon>
        <taxon>Tremellales</taxon>
        <taxon>Naemateliaceae</taxon>
        <taxon>Naematelia</taxon>
    </lineage>
</organism>
<keyword evidence="2" id="KW-0689">Ribosomal protein</keyword>
<dbReference type="InParanoid" id="A0A1Y2B6H9"/>
<protein>
    <recommendedName>
        <fullName evidence="4">Large ribosomal subunit protein uL23m</fullName>
    </recommendedName>
</protein>
<feature type="compositionally biased region" description="Low complexity" evidence="5">
    <location>
        <begin position="66"/>
        <end position="80"/>
    </location>
</feature>
<dbReference type="AlphaFoldDB" id="A0A1Y2B6H9"/>
<dbReference type="EMBL" id="MCFC01000020">
    <property type="protein sequence ID" value="ORY30334.1"/>
    <property type="molecule type" value="Genomic_DNA"/>
</dbReference>
<dbReference type="GO" id="GO:0005762">
    <property type="term" value="C:mitochondrial large ribosomal subunit"/>
    <property type="evidence" value="ECO:0007669"/>
    <property type="project" value="TreeGrafter"/>
</dbReference>
<evidence type="ECO:0000256" key="4">
    <source>
        <dbReference type="ARBA" id="ARBA00039977"/>
    </source>
</evidence>
<comment type="similarity">
    <text evidence="1">Belongs to the universal ribosomal protein uL23 family.</text>
</comment>
<dbReference type="Gene3D" id="3.30.70.330">
    <property type="match status" value="1"/>
</dbReference>
<evidence type="ECO:0000256" key="1">
    <source>
        <dbReference type="ARBA" id="ARBA00006700"/>
    </source>
</evidence>
<dbReference type="GO" id="GO:0003735">
    <property type="term" value="F:structural constituent of ribosome"/>
    <property type="evidence" value="ECO:0007669"/>
    <property type="project" value="InterPro"/>
</dbReference>
<dbReference type="SUPFAM" id="SSF54189">
    <property type="entry name" value="Ribosomal proteins S24e, L23 and L15e"/>
    <property type="match status" value="1"/>
</dbReference>
<name>A0A1Y2B6H9_9TREE</name>
<reference evidence="6 7" key="1">
    <citation type="submission" date="2016-07" db="EMBL/GenBank/DDBJ databases">
        <title>Pervasive Adenine N6-methylation of Active Genes in Fungi.</title>
        <authorList>
            <consortium name="DOE Joint Genome Institute"/>
            <person name="Mondo S.J."/>
            <person name="Dannebaum R.O."/>
            <person name="Kuo R.C."/>
            <person name="Labutti K."/>
            <person name="Haridas S."/>
            <person name="Kuo A."/>
            <person name="Salamov A."/>
            <person name="Ahrendt S.R."/>
            <person name="Lipzen A."/>
            <person name="Sullivan W."/>
            <person name="Andreopoulos W.B."/>
            <person name="Clum A."/>
            <person name="Lindquist E."/>
            <person name="Daum C."/>
            <person name="Ramamoorthy G.K."/>
            <person name="Gryganskyi A."/>
            <person name="Culley D."/>
            <person name="Magnuson J.K."/>
            <person name="James T.Y."/>
            <person name="O'Malley M.A."/>
            <person name="Stajich J.E."/>
            <person name="Spatafora J.W."/>
            <person name="Visel A."/>
            <person name="Grigoriev I.V."/>
        </authorList>
    </citation>
    <scope>NUCLEOTIDE SEQUENCE [LARGE SCALE GENOMIC DNA]</scope>
    <source>
        <strain evidence="6 7">68-887.2</strain>
    </source>
</reference>
<sequence>MSRLVLRRAFASLAPSYRAAAVTSTRAASSSSNTPSADISHAENVAESSSSPSGPSMTPEATDWVRPAPSSFASSASARRTIPQRVARRRAEFPSHPLLSPSPLSDPELVSPSADSKKQLPMKMRLELDRYREQGLFTGDIKKAQVEYLEAISLWRSRIRGWVIEELASEDSDATRTYRATLRKRRLEGEVHTRASIDLFKTEEEVSGRPWVDCTKSHFMRHFCGQPSAWVDDPTRFPEPVADPQVRRSLVATRIYLPNIIVKLVRNYTRPGEAYDPYVATFRLPLSMTKTDLRSYLKAVYDLDVTFIRTDIHYGELTRNKRGQWIRQKGAKYNYKRAIVGLHEPFHYPDDVEELAAQGKAAGQGTKWAEARRKALNDTFYLEDQAKDRRRTYLRVYRGTRKFRDPQQGENAGHVVRAIMERRKQREELIKLEAVKLRGITIPEKDAVPA</sequence>
<evidence type="ECO:0000313" key="7">
    <source>
        <dbReference type="Proteomes" id="UP000193986"/>
    </source>
</evidence>
<accession>A0A1Y2B6H9</accession>
<comment type="caution">
    <text evidence="6">The sequence shown here is derived from an EMBL/GenBank/DDBJ whole genome shotgun (WGS) entry which is preliminary data.</text>
</comment>
<proteinExistence type="inferred from homology"/>
<evidence type="ECO:0000256" key="2">
    <source>
        <dbReference type="ARBA" id="ARBA00022980"/>
    </source>
</evidence>
<feature type="compositionally biased region" description="Low complexity" evidence="5">
    <location>
        <begin position="94"/>
        <end position="113"/>
    </location>
</feature>
<dbReference type="InterPro" id="IPR012678">
    <property type="entry name" value="Ribosomal_uL23/eL15/eS24_sf"/>
</dbReference>
<dbReference type="InterPro" id="IPR012677">
    <property type="entry name" value="Nucleotide-bd_a/b_plait_sf"/>
</dbReference>
<dbReference type="STRING" id="71784.A0A1Y2B6H9"/>
<gene>
    <name evidence="6" type="ORF">BCR39DRAFT_529234</name>
</gene>
<dbReference type="PANTHER" id="PTHR12059">
    <property type="entry name" value="RIBOSOMAL PROTEIN L23-RELATED"/>
    <property type="match status" value="1"/>
</dbReference>
<dbReference type="GO" id="GO:0032543">
    <property type="term" value="P:mitochondrial translation"/>
    <property type="evidence" value="ECO:0007669"/>
    <property type="project" value="TreeGrafter"/>
</dbReference>
<evidence type="ECO:0000256" key="3">
    <source>
        <dbReference type="ARBA" id="ARBA00023274"/>
    </source>
</evidence>
<dbReference type="PANTHER" id="PTHR12059:SF5">
    <property type="entry name" value="LARGE RIBOSOMAL SUBUNIT PROTEIN UL23M"/>
    <property type="match status" value="1"/>
</dbReference>
<evidence type="ECO:0000256" key="5">
    <source>
        <dbReference type="SAM" id="MobiDB-lite"/>
    </source>
</evidence>
<keyword evidence="7" id="KW-1185">Reference proteome</keyword>
<keyword evidence="3" id="KW-0687">Ribonucleoprotein</keyword>
<feature type="compositionally biased region" description="Low complexity" evidence="5">
    <location>
        <begin position="22"/>
        <end position="37"/>
    </location>
</feature>
<dbReference type="InterPro" id="IPR013025">
    <property type="entry name" value="Ribosomal_uL23-like"/>
</dbReference>
<feature type="region of interest" description="Disordered" evidence="5">
    <location>
        <begin position="22"/>
        <end position="121"/>
    </location>
</feature>
<dbReference type="Proteomes" id="UP000193986">
    <property type="component" value="Unassembled WGS sequence"/>
</dbReference>
<dbReference type="OrthoDB" id="275582at2759"/>